<evidence type="ECO:0000313" key="2">
    <source>
        <dbReference type="EMBL" id="KTC68212.1"/>
    </source>
</evidence>
<keyword evidence="4" id="KW-1185">Reference proteome</keyword>
<sequence>MKWIVTANTNNCRIYEYHPNELNLIIEVSRPENKLKESEIGADKPGRYQSSNSTSSGAYAPHTEYEDIRNNDFAKEIALALNEARNKNIYDELVIIMPAQIEGLFSKNLDKNVKNLITSISHKNIMHLSGKELFNYLNDDAF</sequence>
<name>A0A378I784_9GAMM</name>
<accession>A0A378I784</accession>
<dbReference type="STRING" id="28083.Lbir_2814"/>
<proteinExistence type="predicted"/>
<dbReference type="Proteomes" id="UP000255066">
    <property type="component" value="Unassembled WGS sequence"/>
</dbReference>
<dbReference type="Pfam" id="PF10116">
    <property type="entry name" value="Host_attach"/>
    <property type="match status" value="1"/>
</dbReference>
<gene>
    <name evidence="2" type="ORF">Lbir_2814</name>
    <name evidence="3" type="ORF">NCTC12437_00848</name>
</gene>
<evidence type="ECO:0000313" key="3">
    <source>
        <dbReference type="EMBL" id="STX31078.1"/>
    </source>
</evidence>
<dbReference type="RefSeq" id="WP_058524793.1">
    <property type="nucleotide sequence ID" value="NZ_CAAAHV010000017.1"/>
</dbReference>
<feature type="compositionally biased region" description="Basic and acidic residues" evidence="1">
    <location>
        <begin position="36"/>
        <end position="46"/>
    </location>
</feature>
<organism evidence="3 5">
    <name type="scientific">Legionella birminghamensis</name>
    <dbReference type="NCBI Taxonomy" id="28083"/>
    <lineage>
        <taxon>Bacteria</taxon>
        <taxon>Pseudomonadati</taxon>
        <taxon>Pseudomonadota</taxon>
        <taxon>Gammaproteobacteria</taxon>
        <taxon>Legionellales</taxon>
        <taxon>Legionellaceae</taxon>
        <taxon>Legionella</taxon>
    </lineage>
</organism>
<dbReference type="Proteomes" id="UP000054735">
    <property type="component" value="Unassembled WGS sequence"/>
</dbReference>
<evidence type="ECO:0000313" key="5">
    <source>
        <dbReference type="Proteomes" id="UP000255066"/>
    </source>
</evidence>
<dbReference type="EMBL" id="UGNW01000001">
    <property type="protein sequence ID" value="STX31078.1"/>
    <property type="molecule type" value="Genomic_DNA"/>
</dbReference>
<evidence type="ECO:0000313" key="4">
    <source>
        <dbReference type="Proteomes" id="UP000054735"/>
    </source>
</evidence>
<reference evidence="2 4" key="1">
    <citation type="submission" date="2015-11" db="EMBL/GenBank/DDBJ databases">
        <title>Genomic analysis of 38 Legionella species identifies large and diverse effector repertoires.</title>
        <authorList>
            <person name="Burstein D."/>
            <person name="Amaro F."/>
            <person name="Zusman T."/>
            <person name="Lifshitz Z."/>
            <person name="Cohen O."/>
            <person name="Gilbert J.A."/>
            <person name="Pupko T."/>
            <person name="Shuman H.A."/>
            <person name="Segal G."/>
        </authorList>
    </citation>
    <scope>NUCLEOTIDE SEQUENCE [LARGE SCALE GENOMIC DNA]</scope>
    <source>
        <strain evidence="2 4">CDC#1407-AL-14</strain>
    </source>
</reference>
<evidence type="ECO:0000256" key="1">
    <source>
        <dbReference type="SAM" id="MobiDB-lite"/>
    </source>
</evidence>
<feature type="region of interest" description="Disordered" evidence="1">
    <location>
        <begin position="36"/>
        <end position="62"/>
    </location>
</feature>
<feature type="compositionally biased region" description="Polar residues" evidence="1">
    <location>
        <begin position="48"/>
        <end position="57"/>
    </location>
</feature>
<dbReference type="AlphaFoldDB" id="A0A378I784"/>
<protein>
    <submittedName>
        <fullName evidence="3">Protein required for attachment to host cells</fullName>
    </submittedName>
</protein>
<dbReference type="InterPro" id="IPR019291">
    <property type="entry name" value="Host_attachment_protein"/>
</dbReference>
<reference evidence="3 5" key="2">
    <citation type="submission" date="2018-06" db="EMBL/GenBank/DDBJ databases">
        <authorList>
            <consortium name="Pathogen Informatics"/>
            <person name="Doyle S."/>
        </authorList>
    </citation>
    <scope>NUCLEOTIDE SEQUENCE [LARGE SCALE GENOMIC DNA]</scope>
    <source>
        <strain evidence="3 5">NCTC12437</strain>
    </source>
</reference>
<dbReference type="EMBL" id="LNXT01000048">
    <property type="protein sequence ID" value="KTC68212.1"/>
    <property type="molecule type" value="Genomic_DNA"/>
</dbReference>